<reference evidence="2" key="1">
    <citation type="journal article" date="2012" name="PLoS ONE">
        <title>Gene sets for utilization of primary and secondary nutrition supplies in the distal gut of endangered iberian lynx.</title>
        <authorList>
            <person name="Alcaide M."/>
            <person name="Messina E."/>
            <person name="Richter M."/>
            <person name="Bargiela R."/>
            <person name="Peplies J."/>
            <person name="Huws S.A."/>
            <person name="Newbold C.J."/>
            <person name="Golyshin P.N."/>
            <person name="Simon M.A."/>
            <person name="Lopez G."/>
            <person name="Yakimov M.M."/>
            <person name="Ferrer M."/>
        </authorList>
    </citation>
    <scope>NUCLEOTIDE SEQUENCE</scope>
</reference>
<feature type="region of interest" description="Disordered" evidence="1">
    <location>
        <begin position="1"/>
        <end position="26"/>
    </location>
</feature>
<name>J9FII6_9ZZZZ</name>
<comment type="caution">
    <text evidence="2">The sequence shown here is derived from an EMBL/GenBank/DDBJ whole genome shotgun (WGS) entry which is preliminary data.</text>
</comment>
<dbReference type="EMBL" id="AMCI01006217">
    <property type="protein sequence ID" value="EJW94716.1"/>
    <property type="molecule type" value="Genomic_DNA"/>
</dbReference>
<sequence length="40" mass="4262">MKKSASSANRRPFNAPKDPKASAENKIPSVLSYAIITSGQ</sequence>
<evidence type="ECO:0000256" key="1">
    <source>
        <dbReference type="SAM" id="MobiDB-lite"/>
    </source>
</evidence>
<dbReference type="AlphaFoldDB" id="J9FII6"/>
<gene>
    <name evidence="2" type="ORF">EVA_17178</name>
</gene>
<proteinExistence type="predicted"/>
<protein>
    <submittedName>
        <fullName evidence="2">Uncharacterized protein</fullName>
    </submittedName>
</protein>
<organism evidence="2">
    <name type="scientific">gut metagenome</name>
    <dbReference type="NCBI Taxonomy" id="749906"/>
    <lineage>
        <taxon>unclassified sequences</taxon>
        <taxon>metagenomes</taxon>
        <taxon>organismal metagenomes</taxon>
    </lineage>
</organism>
<evidence type="ECO:0000313" key="2">
    <source>
        <dbReference type="EMBL" id="EJW94716.1"/>
    </source>
</evidence>
<accession>J9FII6</accession>